<evidence type="ECO:0000256" key="2">
    <source>
        <dbReference type="ARBA" id="ARBA00022630"/>
    </source>
</evidence>
<comment type="caution">
    <text evidence="6">The sequence shown here is derived from an EMBL/GenBank/DDBJ whole genome shotgun (WGS) entry which is preliminary data.</text>
</comment>
<dbReference type="Gene3D" id="3.50.50.60">
    <property type="entry name" value="FAD/NAD(P)-binding domain"/>
    <property type="match status" value="1"/>
</dbReference>
<evidence type="ECO:0000256" key="4">
    <source>
        <dbReference type="ARBA" id="ARBA00023002"/>
    </source>
</evidence>
<name>A0A9P6PKJ0_9FUNG</name>
<evidence type="ECO:0000313" key="6">
    <source>
        <dbReference type="EMBL" id="KAG0248829.1"/>
    </source>
</evidence>
<proteinExistence type="inferred from homology"/>
<dbReference type="InterPro" id="IPR036188">
    <property type="entry name" value="FAD/NAD-bd_sf"/>
</dbReference>
<gene>
    <name evidence="6" type="ORF">BG011_009869</name>
</gene>
<keyword evidence="4" id="KW-0560">Oxidoreductase</keyword>
<dbReference type="PRINTS" id="PR00420">
    <property type="entry name" value="RNGMNOXGNASE"/>
</dbReference>
<reference evidence="6" key="1">
    <citation type="journal article" date="2020" name="Fungal Divers.">
        <title>Resolving the Mortierellaceae phylogeny through synthesis of multi-gene phylogenetics and phylogenomics.</title>
        <authorList>
            <person name="Vandepol N."/>
            <person name="Liber J."/>
            <person name="Desiro A."/>
            <person name="Na H."/>
            <person name="Kennedy M."/>
            <person name="Barry K."/>
            <person name="Grigoriev I.V."/>
            <person name="Miller A.N."/>
            <person name="O'Donnell K."/>
            <person name="Stajich J.E."/>
            <person name="Bonito G."/>
        </authorList>
    </citation>
    <scope>NUCLEOTIDE SEQUENCE</scope>
    <source>
        <strain evidence="6">KOD948</strain>
    </source>
</reference>
<sequence length="465" mass="52054">MASDDGPRAYTYSTDTNSFIQTEILSHVSDRPPHVLIIGAGIGGLLLGNLLEIAKIPYQIFERSKEIKPVGMCFVVPFIVYDYTRKEEEEEEEEEEGGSVMCLTENIFPALEQLGLYDELQKFSHLAYLYNFYSDDMKKIGNISGKGYKKSIGYSRFLLRRSDLLRTLLNRTPPEKIHLGKRLLSYVQNNEGVKARFNNNTTYLGDILIGADGGHSAVRQLMYKELEARDKLPEADKQKSTKGFSNIVGATSTLDTDRFPGIVGPKSEASLMVGSSPTSPNWSTISVAGNQICWNVISQLDVASFEAKQFRTTEWSVESNQHALDEIKHLKTPYGTMGDLIDATPNDRITSILLEDRLYETWTHGRVALIGDACHKLLPSTGQGAVNALLDAVILANNLYDLGSLSYNSIKGMLRDYREQRYQNVKELYTSSQLNAMVQFGHVRKIANIDLEDHDEISLSMCIHA</sequence>
<dbReference type="InterPro" id="IPR002938">
    <property type="entry name" value="FAD-bd"/>
</dbReference>
<dbReference type="Pfam" id="PF01494">
    <property type="entry name" value="FAD_binding_3"/>
    <property type="match status" value="1"/>
</dbReference>
<evidence type="ECO:0000256" key="1">
    <source>
        <dbReference type="ARBA" id="ARBA00007992"/>
    </source>
</evidence>
<comment type="similarity">
    <text evidence="1">Belongs to the paxM FAD-dependent monooxygenase family.</text>
</comment>
<dbReference type="GO" id="GO:0004497">
    <property type="term" value="F:monooxygenase activity"/>
    <property type="evidence" value="ECO:0007669"/>
    <property type="project" value="InterPro"/>
</dbReference>
<accession>A0A9P6PKJ0</accession>
<organism evidence="6 7">
    <name type="scientific">Mortierella polycephala</name>
    <dbReference type="NCBI Taxonomy" id="41804"/>
    <lineage>
        <taxon>Eukaryota</taxon>
        <taxon>Fungi</taxon>
        <taxon>Fungi incertae sedis</taxon>
        <taxon>Mucoromycota</taxon>
        <taxon>Mortierellomycotina</taxon>
        <taxon>Mortierellomycetes</taxon>
        <taxon>Mortierellales</taxon>
        <taxon>Mortierellaceae</taxon>
        <taxon>Mortierella</taxon>
    </lineage>
</organism>
<evidence type="ECO:0000313" key="7">
    <source>
        <dbReference type="Proteomes" id="UP000726737"/>
    </source>
</evidence>
<dbReference type="PANTHER" id="PTHR47356">
    <property type="entry name" value="FAD-DEPENDENT MONOOXYGENASE ASQG-RELATED"/>
    <property type="match status" value="1"/>
</dbReference>
<dbReference type="SUPFAM" id="SSF51905">
    <property type="entry name" value="FAD/NAD(P)-binding domain"/>
    <property type="match status" value="1"/>
</dbReference>
<dbReference type="PANTHER" id="PTHR47356:SF2">
    <property type="entry name" value="FAD-BINDING DOMAIN-CONTAINING PROTEIN-RELATED"/>
    <property type="match status" value="1"/>
</dbReference>
<dbReference type="OrthoDB" id="655030at2759"/>
<keyword evidence="7" id="KW-1185">Reference proteome</keyword>
<protein>
    <recommendedName>
        <fullName evidence="5">FAD-binding domain-containing protein</fullName>
    </recommendedName>
</protein>
<dbReference type="GO" id="GO:0071949">
    <property type="term" value="F:FAD binding"/>
    <property type="evidence" value="ECO:0007669"/>
    <property type="project" value="InterPro"/>
</dbReference>
<evidence type="ECO:0000259" key="5">
    <source>
        <dbReference type="Pfam" id="PF01494"/>
    </source>
</evidence>
<dbReference type="EMBL" id="JAAAJA010000914">
    <property type="protein sequence ID" value="KAG0248829.1"/>
    <property type="molecule type" value="Genomic_DNA"/>
</dbReference>
<evidence type="ECO:0000256" key="3">
    <source>
        <dbReference type="ARBA" id="ARBA00022827"/>
    </source>
</evidence>
<keyword evidence="2" id="KW-0285">Flavoprotein</keyword>
<keyword evidence="3" id="KW-0274">FAD</keyword>
<dbReference type="AlphaFoldDB" id="A0A9P6PKJ0"/>
<dbReference type="Proteomes" id="UP000726737">
    <property type="component" value="Unassembled WGS sequence"/>
</dbReference>
<dbReference type="InterPro" id="IPR050562">
    <property type="entry name" value="FAD_mOase_fung"/>
</dbReference>
<feature type="domain" description="FAD-binding" evidence="5">
    <location>
        <begin position="346"/>
        <end position="423"/>
    </location>
</feature>